<gene>
    <name evidence="1" type="ORF">NYO99_15675</name>
</gene>
<sequence>MSRLLTLFLAPARRPLWRALLLALLATITWLALSPKPPPTADTGWDKANHALAFAALAFSAVWALWPRPRQWLLWLAPALLAYGGFIEIAQSFTPQRQGDWADLLADAVGIALGLLAAWAVGGLARRQTTDILGMPSSH</sequence>
<comment type="caution">
    <text evidence="1">The sequence shown here is derived from an EMBL/GenBank/DDBJ whole genome shotgun (WGS) entry which is preliminary data.</text>
</comment>
<evidence type="ECO:0000313" key="1">
    <source>
        <dbReference type="EMBL" id="MCY4746423.1"/>
    </source>
</evidence>
<organism evidence="1 2">
    <name type="scientific">Roseateles hydrophilus</name>
    <dbReference type="NCBI Taxonomy" id="2975054"/>
    <lineage>
        <taxon>Bacteria</taxon>
        <taxon>Pseudomonadati</taxon>
        <taxon>Pseudomonadota</taxon>
        <taxon>Betaproteobacteria</taxon>
        <taxon>Burkholderiales</taxon>
        <taxon>Sphaerotilaceae</taxon>
        <taxon>Roseateles</taxon>
    </lineage>
</organism>
<accession>A0ACC6CD92</accession>
<protein>
    <submittedName>
        <fullName evidence="1">VanZ family protein</fullName>
    </submittedName>
</protein>
<reference evidence="1" key="1">
    <citation type="submission" date="2022-08" db="EMBL/GenBank/DDBJ databases">
        <title>Genome sequencing of Pelomonas sp. UHG3.</title>
        <authorList>
            <person name="So Y."/>
        </authorList>
    </citation>
    <scope>NUCLEOTIDE SEQUENCE</scope>
    <source>
        <strain evidence="1">UHG3</strain>
    </source>
</reference>
<dbReference type="EMBL" id="JAPPUY010000004">
    <property type="protein sequence ID" value="MCY4746423.1"/>
    <property type="molecule type" value="Genomic_DNA"/>
</dbReference>
<name>A0ACC6CD92_9BURK</name>
<keyword evidence="2" id="KW-1185">Reference proteome</keyword>
<evidence type="ECO:0000313" key="2">
    <source>
        <dbReference type="Proteomes" id="UP001076464"/>
    </source>
</evidence>
<dbReference type="Proteomes" id="UP001076464">
    <property type="component" value="Unassembled WGS sequence"/>
</dbReference>
<proteinExistence type="predicted"/>